<evidence type="ECO:0000313" key="17">
    <source>
        <dbReference type="EMBL" id="CRH05565.1"/>
    </source>
</evidence>
<dbReference type="GO" id="GO:0042597">
    <property type="term" value="C:periplasmic space"/>
    <property type="evidence" value="ECO:0007669"/>
    <property type="project" value="UniProtKB-SubCell"/>
</dbReference>
<evidence type="ECO:0000256" key="15">
    <source>
        <dbReference type="PIRSR" id="PIRSR611782-2"/>
    </source>
</evidence>
<dbReference type="InterPro" id="IPR001940">
    <property type="entry name" value="Peptidase_S1C"/>
</dbReference>
<keyword evidence="7" id="KW-0732">Signal</keyword>
<keyword evidence="8" id="KW-0677">Repeat</keyword>
<feature type="binding site" evidence="15">
    <location>
        <position position="146"/>
    </location>
    <ligand>
        <name>substrate</name>
    </ligand>
</feature>
<dbReference type="Pfam" id="PF13365">
    <property type="entry name" value="Trypsin_2"/>
    <property type="match status" value="1"/>
</dbReference>
<feature type="active site" description="Charge relay system" evidence="14">
    <location>
        <position position="146"/>
    </location>
</feature>
<evidence type="ECO:0000256" key="6">
    <source>
        <dbReference type="ARBA" id="ARBA00022670"/>
    </source>
</evidence>
<dbReference type="SUPFAM" id="SSF50494">
    <property type="entry name" value="Trypsin-like serine proteases"/>
    <property type="match status" value="1"/>
</dbReference>
<feature type="domain" description="PDZ" evidence="16">
    <location>
        <begin position="261"/>
        <end position="355"/>
    </location>
</feature>
<dbReference type="PANTHER" id="PTHR22939:SF130">
    <property type="entry name" value="PERIPLASMIC SERINE ENDOPROTEASE DEGP-LIKE-RELATED"/>
    <property type="match status" value="1"/>
</dbReference>
<evidence type="ECO:0000256" key="11">
    <source>
        <dbReference type="ARBA" id="ARBA00022825"/>
    </source>
</evidence>
<dbReference type="Gene3D" id="2.30.42.10">
    <property type="match status" value="2"/>
</dbReference>
<proteinExistence type="inferred from homology"/>
<evidence type="ECO:0000259" key="16">
    <source>
        <dbReference type="PROSITE" id="PS50106"/>
    </source>
</evidence>
<dbReference type="PANTHER" id="PTHR22939">
    <property type="entry name" value="SERINE PROTEASE FAMILY S1C HTRA-RELATED"/>
    <property type="match status" value="1"/>
</dbReference>
<feature type="active site" description="Charge relay system" evidence="14">
    <location>
        <position position="220"/>
    </location>
</feature>
<dbReference type="CDD" id="cd10839">
    <property type="entry name" value="cpPDZ1_DegP-like"/>
    <property type="match status" value="1"/>
</dbReference>
<evidence type="ECO:0000256" key="1">
    <source>
        <dbReference type="ARBA" id="ARBA00001772"/>
    </source>
</evidence>
<keyword evidence="11" id="KW-0720">Serine protease</keyword>
<dbReference type="InterPro" id="IPR036034">
    <property type="entry name" value="PDZ_sf"/>
</dbReference>
<dbReference type="GO" id="GO:0006508">
    <property type="term" value="P:proteolysis"/>
    <property type="evidence" value="ECO:0007669"/>
    <property type="project" value="UniProtKB-KW"/>
</dbReference>
<dbReference type="Gene3D" id="2.40.10.120">
    <property type="match status" value="1"/>
</dbReference>
<keyword evidence="9" id="KW-0574">Periplasm</keyword>
<keyword evidence="10" id="KW-0378">Hydrolase</keyword>
<dbReference type="PROSITE" id="PS50106">
    <property type="entry name" value="PDZ"/>
    <property type="match status" value="1"/>
</dbReference>
<evidence type="ECO:0000256" key="9">
    <source>
        <dbReference type="ARBA" id="ARBA00022764"/>
    </source>
</evidence>
<accession>A0A1S7LF45</accession>
<dbReference type="AlphaFoldDB" id="A0A1S7LF45"/>
<comment type="catalytic activity">
    <reaction evidence="1">
        <text>Acts on substrates that are at least partially unfolded. The cleavage site P1 residue is normally between a pair of hydrophobic residues, such as Val-|-Val.</text>
        <dbReference type="EC" id="3.4.21.107"/>
    </reaction>
</comment>
<gene>
    <name evidence="17" type="ORF">MAGMO_1375</name>
</gene>
<evidence type="ECO:0000256" key="2">
    <source>
        <dbReference type="ARBA" id="ARBA00004418"/>
    </source>
</evidence>
<dbReference type="EC" id="3.4.21.107" evidence="4"/>
<feature type="binding site" evidence="15">
    <location>
        <begin position="218"/>
        <end position="220"/>
    </location>
    <ligand>
        <name>substrate</name>
    </ligand>
</feature>
<keyword evidence="6 17" id="KW-0645">Protease</keyword>
<protein>
    <recommendedName>
        <fullName evidence="5">Probable periplasmic serine endoprotease DegP-like</fullName>
        <ecNumber evidence="4">3.4.21.107</ecNumber>
    </recommendedName>
    <alternativeName>
        <fullName evidence="13">Protease Do</fullName>
    </alternativeName>
</protein>
<evidence type="ECO:0000256" key="10">
    <source>
        <dbReference type="ARBA" id="ARBA00022801"/>
    </source>
</evidence>
<evidence type="ECO:0000256" key="12">
    <source>
        <dbReference type="ARBA" id="ARBA00023016"/>
    </source>
</evidence>
<dbReference type="SMART" id="SM00228">
    <property type="entry name" value="PDZ"/>
    <property type="match status" value="2"/>
</dbReference>
<dbReference type="InterPro" id="IPR011782">
    <property type="entry name" value="Pept_S1C_Do"/>
</dbReference>
<feature type="binding site" evidence="15">
    <location>
        <position position="116"/>
    </location>
    <ligand>
        <name>substrate</name>
    </ligand>
</feature>
<dbReference type="PRINTS" id="PR00834">
    <property type="entry name" value="PROTEASES2C"/>
</dbReference>
<comment type="subcellular location">
    <subcellularLocation>
        <location evidence="2">Periplasm</location>
    </subcellularLocation>
</comment>
<dbReference type="EMBL" id="LO017727">
    <property type="protein sequence ID" value="CRH05565.1"/>
    <property type="molecule type" value="Genomic_DNA"/>
</dbReference>
<dbReference type="InterPro" id="IPR009003">
    <property type="entry name" value="Peptidase_S1_PA"/>
</dbReference>
<dbReference type="GO" id="GO:0004252">
    <property type="term" value="F:serine-type endopeptidase activity"/>
    <property type="evidence" value="ECO:0007669"/>
    <property type="project" value="InterPro"/>
</dbReference>
<evidence type="ECO:0000256" key="7">
    <source>
        <dbReference type="ARBA" id="ARBA00022729"/>
    </source>
</evidence>
<evidence type="ECO:0000256" key="4">
    <source>
        <dbReference type="ARBA" id="ARBA00013035"/>
    </source>
</evidence>
<dbReference type="Pfam" id="PF13180">
    <property type="entry name" value="PDZ_2"/>
    <property type="match status" value="2"/>
</dbReference>
<organism evidence="17">
    <name type="scientific">Magnetococcus massalia (strain MO-1)</name>
    <dbReference type="NCBI Taxonomy" id="451514"/>
    <lineage>
        <taxon>Bacteria</taxon>
        <taxon>Pseudomonadati</taxon>
        <taxon>Pseudomonadota</taxon>
        <taxon>Magnetococcia</taxon>
        <taxon>Magnetococcales</taxon>
        <taxon>Magnetococcaceae</taxon>
        <taxon>Magnetococcus</taxon>
    </lineage>
</organism>
<dbReference type="SUPFAM" id="SSF50156">
    <property type="entry name" value="PDZ domain-like"/>
    <property type="match status" value="2"/>
</dbReference>
<evidence type="ECO:0000256" key="3">
    <source>
        <dbReference type="ARBA" id="ARBA00010541"/>
    </source>
</evidence>
<evidence type="ECO:0000256" key="5">
    <source>
        <dbReference type="ARBA" id="ARBA00013958"/>
    </source>
</evidence>
<dbReference type="FunFam" id="2.40.10.120:FF:000007">
    <property type="entry name" value="Periplasmic serine endoprotease DegP-like"/>
    <property type="match status" value="1"/>
</dbReference>
<evidence type="ECO:0000256" key="13">
    <source>
        <dbReference type="ARBA" id="ARBA00032850"/>
    </source>
</evidence>
<name>A0A1S7LF45_MAGMO</name>
<dbReference type="InterPro" id="IPR001478">
    <property type="entry name" value="PDZ"/>
</dbReference>
<feature type="active site" description="Charge relay system" evidence="14">
    <location>
        <position position="116"/>
    </location>
</feature>
<dbReference type="NCBIfam" id="TIGR02037">
    <property type="entry name" value="degP_htrA_DO"/>
    <property type="match status" value="1"/>
</dbReference>
<reference evidence="17" key="1">
    <citation type="submission" date="2015-04" db="EMBL/GenBank/DDBJ databases">
        <authorList>
            <person name="Syromyatnikov M.Y."/>
            <person name="Popov V.N."/>
        </authorList>
    </citation>
    <scope>NUCLEOTIDE SEQUENCE</scope>
    <source>
        <strain evidence="17">MO-1</strain>
    </source>
</reference>
<evidence type="ECO:0000256" key="8">
    <source>
        <dbReference type="ARBA" id="ARBA00022737"/>
    </source>
</evidence>
<sequence>MRIPFSSKLLRSVLLIPLMAIWLMPVAEAAVSGLPNLAPLAKRLKPTVVNISTQQKNPEKKVMKRMPHGGFEGTPFEDLFKHFFDRMPDRGESFKSKSLGSGVIVDSSGYILTNHHVVEKATSIQVRLADETEYEAEVVGQDKKTDLALIRIKADQKLPVAKLGNSATAEVGSWVMAIGNPFGLEATVTAGIISAKGRVIGAGPYDDFIQTDAAINPGNSGGPLFNLDGEVIGINTAIFSRGGGSVGVGFAIPINLAKDVMAQLKQNGRVERGWLGVRIQSVTQELAEALGMNKRRGALVAEVVEKSPAEKADMRTGDVILTFDGEPVDKMNDLPALVARTAVGKKVPVVVLRQGKTKKLYVRIDKLVDRSETVVAHGKSDNKAESTDLIKEKLGMRVMTLTAENRARFKADEKQKGVVVTNLTRGSVALQAGIKRGDLITQFNRHQIAAADDLERALEKAGKGSMALVYLLRDGEPLFVPVRIGE</sequence>
<keyword evidence="12" id="KW-0346">Stress response</keyword>
<comment type="similarity">
    <text evidence="3">Belongs to the peptidase S1C family.</text>
</comment>
<evidence type="ECO:0000256" key="14">
    <source>
        <dbReference type="PIRSR" id="PIRSR611782-1"/>
    </source>
</evidence>